<dbReference type="Gene3D" id="1.25.40.10">
    <property type="entry name" value="Tetratricopeptide repeat domain"/>
    <property type="match status" value="1"/>
</dbReference>
<evidence type="ECO:0000313" key="2">
    <source>
        <dbReference type="Proteomes" id="UP000467700"/>
    </source>
</evidence>
<dbReference type="AlphaFoldDB" id="A0A8S0VW15"/>
<dbReference type="OrthoDB" id="9991317at2759"/>
<accession>A0A8S0VW15</accession>
<organism evidence="1 2">
    <name type="scientific">Cyclocybe aegerita</name>
    <name type="common">Black poplar mushroom</name>
    <name type="synonym">Agrocybe aegerita</name>
    <dbReference type="NCBI Taxonomy" id="1973307"/>
    <lineage>
        <taxon>Eukaryota</taxon>
        <taxon>Fungi</taxon>
        <taxon>Dikarya</taxon>
        <taxon>Basidiomycota</taxon>
        <taxon>Agaricomycotina</taxon>
        <taxon>Agaricomycetes</taxon>
        <taxon>Agaricomycetidae</taxon>
        <taxon>Agaricales</taxon>
        <taxon>Agaricineae</taxon>
        <taxon>Bolbitiaceae</taxon>
        <taxon>Cyclocybe</taxon>
    </lineage>
</organism>
<name>A0A8S0VW15_CYCAE</name>
<gene>
    <name evidence="1" type="ORF">AAE3_LOCUS1002</name>
</gene>
<comment type="caution">
    <text evidence="1">The sequence shown here is derived from an EMBL/GenBank/DDBJ whole genome shotgun (WGS) entry which is preliminary data.</text>
</comment>
<evidence type="ECO:0000313" key="1">
    <source>
        <dbReference type="EMBL" id="CAA7258691.1"/>
    </source>
</evidence>
<dbReference type="Proteomes" id="UP000467700">
    <property type="component" value="Unassembled WGS sequence"/>
</dbReference>
<dbReference type="EMBL" id="CACVBS010000002">
    <property type="protein sequence ID" value="CAA7258691.1"/>
    <property type="molecule type" value="Genomic_DNA"/>
</dbReference>
<dbReference type="SUPFAM" id="SSF48452">
    <property type="entry name" value="TPR-like"/>
    <property type="match status" value="1"/>
</dbReference>
<reference evidence="1 2" key="1">
    <citation type="submission" date="2020-01" db="EMBL/GenBank/DDBJ databases">
        <authorList>
            <person name="Gupta K D."/>
        </authorList>
    </citation>
    <scope>NUCLEOTIDE SEQUENCE [LARGE SCALE GENOMIC DNA]</scope>
</reference>
<dbReference type="InterPro" id="IPR011990">
    <property type="entry name" value="TPR-like_helical_dom_sf"/>
</dbReference>
<protein>
    <submittedName>
        <fullName evidence="1">Uncharacterized protein</fullName>
    </submittedName>
</protein>
<keyword evidence="2" id="KW-1185">Reference proteome</keyword>
<proteinExistence type="predicted"/>
<sequence length="335" mass="37152">MSITTPTEGAACKADILASVGKSLRCVANDRYVRDTEAINTSVLQDLLPKGRFKTICVNSLGRANRLRFAHLSNSTDLHTSISYFQTAISLAPDTDIVKPTYLNNLSGAVQTQFTRLWRKADIDNSTAFLNKAIRLLADDHPFKPAFLSNLGESYLKRHNKRRDIESINLSILANKQAIALTPENHARKPIRLLHLGKAYLTRFQDHTKERAHLKEAMLTIYEVVSLIPNGHPFKVECLTWLGICTRNLFDAFRMVAGLEKAINAYKRAVMSPSGEPAFRYEVGFLWAHTARIRHGPSQQAIDAYSATLGPLAELAFLSACQTASGGGRDDGGWV</sequence>